<feature type="domain" description="Glyoxalase-like" evidence="1">
    <location>
        <begin position="3"/>
        <end position="190"/>
    </location>
</feature>
<organism evidence="2 3">
    <name type="scientific">Chelativorans salis</name>
    <dbReference type="NCBI Taxonomy" id="2978478"/>
    <lineage>
        <taxon>Bacteria</taxon>
        <taxon>Pseudomonadati</taxon>
        <taxon>Pseudomonadota</taxon>
        <taxon>Alphaproteobacteria</taxon>
        <taxon>Hyphomicrobiales</taxon>
        <taxon>Phyllobacteriaceae</taxon>
        <taxon>Chelativorans</taxon>
    </lineage>
</organism>
<dbReference type="SUPFAM" id="SSF54593">
    <property type="entry name" value="Glyoxalase/Bleomycin resistance protein/Dihydroxybiphenyl dioxygenase"/>
    <property type="match status" value="1"/>
</dbReference>
<sequence>MKLDHCVLPTKSLATARERLASLGFTVAPDAAHPFGTANCCVFFENGSYLEPLSIADEEAARGAIAAGNTFVLRDRAFREACGEEGFSAIALGTGNTAAEHARFVKERISAGRPLSFSRPFVDAGGNRAQASFELAFAAPGSCPSFFFACQRVNMPVADRSLRRHDNGVVGISRILATAAEPSAGKDFFTRLFRKEPDDGAGIWTLSPERPQGGSPPHAAVWLLGHADARHFCRIEAGGDDRLRLCGIVFRTPSIDAIAERLAVAKIAHTMHRNRILVPPAPGQGAVFIFEEVESSAFETFLGYLLFLP</sequence>
<dbReference type="InterPro" id="IPR025870">
    <property type="entry name" value="Glyoxalase-like_dom"/>
</dbReference>
<dbReference type="InterPro" id="IPR029068">
    <property type="entry name" value="Glyas_Bleomycin-R_OHBP_Dase"/>
</dbReference>
<dbReference type="RefSeq" id="WP_260902238.1">
    <property type="nucleotide sequence ID" value="NZ_JAOCZP010000002.1"/>
</dbReference>
<dbReference type="PANTHER" id="PTHR40265">
    <property type="entry name" value="BLL2707 PROTEIN"/>
    <property type="match status" value="1"/>
</dbReference>
<reference evidence="2 3" key="1">
    <citation type="submission" date="2022-09" db="EMBL/GenBank/DDBJ databases">
        <title>Chelativorans salina sp. nov., a novel slightly halophilic bacterium isolated from a saline lake sediment enrichment.</title>
        <authorList>
            <person name="Gao L."/>
            <person name="Fang B.-Z."/>
            <person name="Li W.-J."/>
        </authorList>
    </citation>
    <scope>NUCLEOTIDE SEQUENCE [LARGE SCALE GENOMIC DNA]</scope>
    <source>
        <strain evidence="2 3">EGI FJ00035</strain>
    </source>
</reference>
<evidence type="ECO:0000313" key="3">
    <source>
        <dbReference type="Proteomes" id="UP001320831"/>
    </source>
</evidence>
<keyword evidence="3" id="KW-1185">Reference proteome</keyword>
<dbReference type="Proteomes" id="UP001320831">
    <property type="component" value="Unassembled WGS sequence"/>
</dbReference>
<proteinExistence type="predicted"/>
<evidence type="ECO:0000313" key="2">
    <source>
        <dbReference type="EMBL" id="MCT7375363.1"/>
    </source>
</evidence>
<dbReference type="EMBL" id="JAOCZP010000002">
    <property type="protein sequence ID" value="MCT7375363.1"/>
    <property type="molecule type" value="Genomic_DNA"/>
</dbReference>
<name>A0ABT2LPP7_9HYPH</name>
<protein>
    <submittedName>
        <fullName evidence="2">VOC family protein</fullName>
    </submittedName>
</protein>
<comment type="caution">
    <text evidence="2">The sequence shown here is derived from an EMBL/GenBank/DDBJ whole genome shotgun (WGS) entry which is preliminary data.</text>
</comment>
<accession>A0ABT2LPP7</accession>
<dbReference type="PANTHER" id="PTHR40265:SF1">
    <property type="entry name" value="GLYOXALASE-LIKE DOMAIN-CONTAINING PROTEIN"/>
    <property type="match status" value="1"/>
</dbReference>
<evidence type="ECO:0000259" key="1">
    <source>
        <dbReference type="Pfam" id="PF13468"/>
    </source>
</evidence>
<dbReference type="Gene3D" id="3.10.180.10">
    <property type="entry name" value="2,3-Dihydroxybiphenyl 1,2-Dioxygenase, domain 1"/>
    <property type="match status" value="1"/>
</dbReference>
<gene>
    <name evidence="2" type="ORF">N5A92_09995</name>
</gene>
<dbReference type="Pfam" id="PF13468">
    <property type="entry name" value="Glyoxalase_3"/>
    <property type="match status" value="1"/>
</dbReference>